<evidence type="ECO:0000256" key="4">
    <source>
        <dbReference type="RuleBase" id="RU003919"/>
    </source>
</evidence>
<evidence type="ECO:0000256" key="1">
    <source>
        <dbReference type="ARBA" id="ARBA00022980"/>
    </source>
</evidence>
<dbReference type="EMBL" id="CP003315">
    <property type="protein sequence ID" value="AFA41377.1"/>
    <property type="molecule type" value="Genomic_DNA"/>
</dbReference>
<dbReference type="InterPro" id="IPR000589">
    <property type="entry name" value="Ribosomal_uS15"/>
</dbReference>
<dbReference type="CDD" id="cd00353">
    <property type="entry name" value="Ribosomal_S15p_S13e"/>
    <property type="match status" value="1"/>
</dbReference>
<dbReference type="InterPro" id="IPR005290">
    <property type="entry name" value="Ribosomal_uS15_bac-type"/>
</dbReference>
<dbReference type="eggNOG" id="COG0184">
    <property type="taxonomic scope" value="Bacteria"/>
</dbReference>
<dbReference type="Gene3D" id="1.10.287.10">
    <property type="entry name" value="S15/NS1, RNA-binding"/>
    <property type="match status" value="1"/>
</dbReference>
<dbReference type="InterPro" id="IPR009068">
    <property type="entry name" value="uS15_NS1_RNA-bd_sf"/>
</dbReference>
<comment type="subunit">
    <text evidence="3">Part of the 30S ribosomal subunit. Forms a bridge to the 50S subunit in the 70S ribosome, contacting the 23S rRNA.</text>
</comment>
<sequence>MLQKVKKEENIISSFTKENENNHFNTKNQIINLTKKINELQQHFIKNKKDRHSRRGLLKKVSRRRKLLNYLKSKSIKIYSNLIRDLKLRN</sequence>
<dbReference type="SMART" id="SM01387">
    <property type="entry name" value="Ribosomal_S15"/>
    <property type="match status" value="1"/>
</dbReference>
<name>H6Q594_WIGGL</name>
<dbReference type="GO" id="GO:0006412">
    <property type="term" value="P:translation"/>
    <property type="evidence" value="ECO:0007669"/>
    <property type="project" value="UniProtKB-UniRule"/>
</dbReference>
<dbReference type="PANTHER" id="PTHR23321:SF26">
    <property type="entry name" value="SMALL RIBOSOMAL SUBUNIT PROTEIN US15M"/>
    <property type="match status" value="1"/>
</dbReference>
<dbReference type="PANTHER" id="PTHR23321">
    <property type="entry name" value="RIBOSOMAL PROTEIN S15, BACTERIAL AND ORGANELLAR"/>
    <property type="match status" value="1"/>
</dbReference>
<accession>H6Q594</accession>
<dbReference type="OrthoDB" id="9799262at2"/>
<proteinExistence type="inferred from homology"/>
<gene>
    <name evidence="3 6" type="primary">rpsO</name>
    <name evidence="6" type="synonym">rspO</name>
    <name evidence="6" type="synonym">secC</name>
    <name evidence="6" type="ORF">WIGMOR_0563</name>
</gene>
<dbReference type="HOGENOM" id="CLU_148518_1_0_6"/>
<comment type="function">
    <text evidence="3">Forms an intersubunit bridge (bridge B4) with the 23S rRNA of the 50S subunit in the ribosome.</text>
</comment>
<dbReference type="STRING" id="1142511.WIGMOR_0563"/>
<keyword evidence="7" id="KW-1185">Reference proteome</keyword>
<keyword evidence="3 5" id="KW-0699">rRNA-binding</keyword>
<keyword evidence="1 3" id="KW-0689">Ribosomal protein</keyword>
<organism evidence="6 7">
    <name type="scientific">Wigglesworthia glossinidia endosymbiont of Glossina morsitans morsitans</name>
    <name type="common">Yale colony</name>
    <dbReference type="NCBI Taxonomy" id="1142511"/>
    <lineage>
        <taxon>Bacteria</taxon>
        <taxon>Pseudomonadati</taxon>
        <taxon>Pseudomonadota</taxon>
        <taxon>Gammaproteobacteria</taxon>
        <taxon>Enterobacterales</taxon>
        <taxon>Erwiniaceae</taxon>
        <taxon>Wigglesworthia</taxon>
    </lineage>
</organism>
<dbReference type="GO" id="GO:0019843">
    <property type="term" value="F:rRNA binding"/>
    <property type="evidence" value="ECO:0007669"/>
    <property type="project" value="UniProtKB-UniRule"/>
</dbReference>
<evidence type="ECO:0000256" key="5">
    <source>
        <dbReference type="RuleBase" id="RU004524"/>
    </source>
</evidence>
<dbReference type="SUPFAM" id="SSF47060">
    <property type="entry name" value="S15/NS1 RNA-binding domain"/>
    <property type="match status" value="1"/>
</dbReference>
<dbReference type="AlphaFoldDB" id="H6Q594"/>
<dbReference type="PROSITE" id="PS00362">
    <property type="entry name" value="RIBOSOMAL_S15"/>
    <property type="match status" value="1"/>
</dbReference>
<dbReference type="NCBIfam" id="TIGR00952">
    <property type="entry name" value="S15_bact"/>
    <property type="match status" value="1"/>
</dbReference>
<dbReference type="HAMAP" id="MF_01343_B">
    <property type="entry name" value="Ribosomal_uS15_B"/>
    <property type="match status" value="1"/>
</dbReference>
<dbReference type="RefSeq" id="WP_014354316.1">
    <property type="nucleotide sequence ID" value="NC_016893.1"/>
</dbReference>
<evidence type="ECO:0000256" key="2">
    <source>
        <dbReference type="ARBA" id="ARBA00023274"/>
    </source>
</evidence>
<evidence type="ECO:0000313" key="6">
    <source>
        <dbReference type="EMBL" id="AFA41377.1"/>
    </source>
</evidence>
<reference evidence="6 7" key="1">
    <citation type="journal article" date="2012" name="MBio">
        <title>Insight into the transmission biology and species-specific functional capabilities of tsetse (Diptera: glossinidae) obligate symbiont wigglesworthia.</title>
        <authorList>
            <person name="Rio R.V."/>
            <person name="Symula R.E."/>
            <person name="Wang J."/>
            <person name="Lohs C."/>
            <person name="Wu Y.N."/>
            <person name="Snyder A.K."/>
            <person name="Bjornson R.D."/>
            <person name="Oshima K."/>
            <person name="Biehl B.S."/>
            <person name="Perna N.T."/>
            <person name="Hattori M."/>
            <person name="Aksoy S."/>
        </authorList>
    </citation>
    <scope>NUCLEOTIDE SEQUENCE [LARGE SCALE GENOMIC DNA]</scope>
    <source>
        <strain evidence="6">WGM</strain>
    </source>
</reference>
<dbReference type="GO" id="GO:0022627">
    <property type="term" value="C:cytosolic small ribosomal subunit"/>
    <property type="evidence" value="ECO:0007669"/>
    <property type="project" value="TreeGrafter"/>
</dbReference>
<keyword evidence="3 5" id="KW-0694">RNA-binding</keyword>
<dbReference type="GO" id="GO:0003735">
    <property type="term" value="F:structural constituent of ribosome"/>
    <property type="evidence" value="ECO:0007669"/>
    <property type="project" value="InterPro"/>
</dbReference>
<dbReference type="Pfam" id="PF00312">
    <property type="entry name" value="Ribosomal_S15"/>
    <property type="match status" value="1"/>
</dbReference>
<keyword evidence="2 3" id="KW-0687">Ribonucleoprotein</keyword>
<comment type="function">
    <text evidence="3 5">One of the primary rRNA binding proteins, it binds directly to 16S rRNA where it helps nucleate assembly of the platform of the 30S subunit by binding and bridging several RNA helices of the 16S rRNA.</text>
</comment>
<dbReference type="Proteomes" id="UP000009061">
    <property type="component" value="Chromosome"/>
</dbReference>
<protein>
    <recommendedName>
        <fullName evidence="3">Small ribosomal subunit protein uS15</fullName>
    </recommendedName>
</protein>
<comment type="similarity">
    <text evidence="3 4">Belongs to the universal ribosomal protein uS15 family.</text>
</comment>
<evidence type="ECO:0000313" key="7">
    <source>
        <dbReference type="Proteomes" id="UP000009061"/>
    </source>
</evidence>
<evidence type="ECO:0000256" key="3">
    <source>
        <dbReference type="HAMAP-Rule" id="MF_01343"/>
    </source>
</evidence>
<dbReference type="KEGG" id="wgl:WIGMOR_0563"/>